<gene>
    <name evidence="1" type="ORF">C5B42_01480</name>
</gene>
<sequence length="80" mass="8620">MEKPKVITLPDGRKAVDVSQDYYLTTIKGRTGLFPKNDLSGENTPLSVPEAMAASVLPGLLGMAMKMRDETATALIVEIL</sequence>
<dbReference type="AlphaFoldDB" id="A0A317JPV9"/>
<protein>
    <submittedName>
        <fullName evidence="1">Uncharacterized protein</fullName>
    </submittedName>
</protein>
<organism evidence="1 2">
    <name type="scientific">Candidatus Cerribacteria bacterium 'Amazon FNV 2010 28 9'</name>
    <dbReference type="NCBI Taxonomy" id="2081795"/>
    <lineage>
        <taxon>Bacteria</taxon>
        <taxon>Candidatus Cerribacteria</taxon>
    </lineage>
</organism>
<evidence type="ECO:0000313" key="2">
    <source>
        <dbReference type="Proteomes" id="UP000246104"/>
    </source>
</evidence>
<accession>A0A317JPV9</accession>
<dbReference type="EMBL" id="PSRQ01000022">
    <property type="protein sequence ID" value="PWU23816.1"/>
    <property type="molecule type" value="Genomic_DNA"/>
</dbReference>
<dbReference type="Proteomes" id="UP000246104">
    <property type="component" value="Unassembled WGS sequence"/>
</dbReference>
<comment type="caution">
    <text evidence="1">The sequence shown here is derived from an EMBL/GenBank/DDBJ whole genome shotgun (WGS) entry which is preliminary data.</text>
</comment>
<proteinExistence type="predicted"/>
<name>A0A317JPV9_9BACT</name>
<evidence type="ECO:0000313" key="1">
    <source>
        <dbReference type="EMBL" id="PWU23816.1"/>
    </source>
</evidence>
<reference evidence="1 2" key="1">
    <citation type="submission" date="2018-02" db="EMBL/GenBank/DDBJ databases">
        <title>Genomic Reconstructions from Amazon Rainforest and Pasture Soil Reveal Novel Insights into the Physiology of Candidate Phyla in Tropical Sites.</title>
        <authorList>
            <person name="Kroeger M.E."/>
            <person name="Delmont T."/>
            <person name="Eren A.M."/>
            <person name="Guo J."/>
            <person name="Meyer K.M."/>
            <person name="Khan K."/>
            <person name="Rodrigues J.L.M."/>
            <person name="Bohannan B.J.M."/>
            <person name="Tringe S."/>
            <person name="Borges C.D."/>
            <person name="Tiedje J."/>
            <person name="Tsai S.M."/>
            <person name="Nusslein K."/>
        </authorList>
    </citation>
    <scope>NUCLEOTIDE SEQUENCE [LARGE SCALE GENOMIC DNA]</scope>
    <source>
        <strain evidence="1">Amazon FNV 2010 28 9</strain>
    </source>
</reference>